<comment type="similarity">
    <text evidence="8">Belongs to the early nodulin-like (ENODL) family.</text>
</comment>
<dbReference type="EnsemblPlants" id="PNT76052">
    <property type="protein sequence ID" value="PNT76052"/>
    <property type="gene ID" value="BRADI_1g43451v3"/>
</dbReference>
<name>A0A2K2DP48_BRADI</name>
<dbReference type="GO" id="GO:0098552">
    <property type="term" value="C:side of membrane"/>
    <property type="evidence" value="ECO:0007669"/>
    <property type="project" value="UniProtKB-KW"/>
</dbReference>
<evidence type="ECO:0000256" key="11">
    <source>
        <dbReference type="SAM" id="SignalP"/>
    </source>
</evidence>
<dbReference type="SUPFAM" id="SSF49503">
    <property type="entry name" value="Cupredoxins"/>
    <property type="match status" value="1"/>
</dbReference>
<dbReference type="GO" id="GO:0009055">
    <property type="term" value="F:electron transfer activity"/>
    <property type="evidence" value="ECO:0007669"/>
    <property type="project" value="InterPro"/>
</dbReference>
<dbReference type="CDD" id="cd11019">
    <property type="entry name" value="OsENODL1_like"/>
    <property type="match status" value="1"/>
</dbReference>
<protein>
    <recommendedName>
        <fullName evidence="12">Phytocyanin domain-containing protein</fullName>
    </recommendedName>
</protein>
<keyword evidence="15" id="KW-1185">Reference proteome</keyword>
<organism evidence="13">
    <name type="scientific">Brachypodium distachyon</name>
    <name type="common">Purple false brome</name>
    <name type="synonym">Trachynia distachya</name>
    <dbReference type="NCBI Taxonomy" id="15368"/>
    <lineage>
        <taxon>Eukaryota</taxon>
        <taxon>Viridiplantae</taxon>
        <taxon>Streptophyta</taxon>
        <taxon>Embryophyta</taxon>
        <taxon>Tracheophyta</taxon>
        <taxon>Spermatophyta</taxon>
        <taxon>Magnoliopsida</taxon>
        <taxon>Liliopsida</taxon>
        <taxon>Poales</taxon>
        <taxon>Poaceae</taxon>
        <taxon>BOP clade</taxon>
        <taxon>Pooideae</taxon>
        <taxon>Stipodae</taxon>
        <taxon>Brachypodieae</taxon>
        <taxon>Brachypodium</taxon>
    </lineage>
</organism>
<dbReference type="STRING" id="15368.A0A2K2DP48"/>
<feature type="chain" id="PRO_5044576656" description="Phytocyanin domain-containing protein" evidence="11">
    <location>
        <begin position="22"/>
        <end position="210"/>
    </location>
</feature>
<comment type="subcellular location">
    <subcellularLocation>
        <location evidence="9">Endomembrane system</location>
        <topology evidence="9">Lipid-anchor</topology>
    </subcellularLocation>
    <subcellularLocation>
        <location evidence="1">Membrane</location>
        <topology evidence="1">Lipid-anchor</topology>
        <topology evidence="1">GPI-anchor</topology>
    </subcellularLocation>
</comment>
<dbReference type="GeneID" id="112268901"/>
<feature type="compositionally biased region" description="Low complexity" evidence="10">
    <location>
        <begin position="143"/>
        <end position="158"/>
    </location>
</feature>
<dbReference type="PANTHER" id="PTHR33021:SF170">
    <property type="entry name" value="OS06G0286228 PROTEIN"/>
    <property type="match status" value="1"/>
</dbReference>
<evidence type="ECO:0000259" key="12">
    <source>
        <dbReference type="PROSITE" id="PS51485"/>
    </source>
</evidence>
<dbReference type="AlphaFoldDB" id="A0A2K2DP48"/>
<keyword evidence="5" id="KW-1015">Disulfide bond</keyword>
<reference evidence="13" key="2">
    <citation type="submission" date="2017-06" db="EMBL/GenBank/DDBJ databases">
        <title>WGS assembly of Brachypodium distachyon.</title>
        <authorList>
            <consortium name="The International Brachypodium Initiative"/>
            <person name="Lucas S."/>
            <person name="Harmon-Smith M."/>
            <person name="Lail K."/>
            <person name="Tice H."/>
            <person name="Grimwood J."/>
            <person name="Bruce D."/>
            <person name="Barry K."/>
            <person name="Shu S."/>
            <person name="Lindquist E."/>
            <person name="Wang M."/>
            <person name="Pitluck S."/>
            <person name="Vogel J.P."/>
            <person name="Garvin D.F."/>
            <person name="Mockler T.C."/>
            <person name="Schmutz J."/>
            <person name="Rokhsar D."/>
            <person name="Bevan M.W."/>
        </authorList>
    </citation>
    <scope>NUCLEOTIDE SEQUENCE</scope>
    <source>
        <strain evidence="13">Bd21</strain>
    </source>
</reference>
<evidence type="ECO:0000256" key="3">
    <source>
        <dbReference type="ARBA" id="ARBA00022729"/>
    </source>
</evidence>
<feature type="domain" description="Phytocyanin" evidence="12">
    <location>
        <begin position="27"/>
        <end position="131"/>
    </location>
</feature>
<evidence type="ECO:0000313" key="14">
    <source>
        <dbReference type="EnsemblPlants" id="PNT76052"/>
    </source>
</evidence>
<accession>A0A2K2DP48</accession>
<evidence type="ECO:0000256" key="1">
    <source>
        <dbReference type="ARBA" id="ARBA00004589"/>
    </source>
</evidence>
<evidence type="ECO:0000313" key="15">
    <source>
        <dbReference type="Proteomes" id="UP000008810"/>
    </source>
</evidence>
<dbReference type="GO" id="GO:0005886">
    <property type="term" value="C:plasma membrane"/>
    <property type="evidence" value="ECO:0000318"/>
    <property type="project" value="GO_Central"/>
</dbReference>
<evidence type="ECO:0000256" key="6">
    <source>
        <dbReference type="ARBA" id="ARBA00023180"/>
    </source>
</evidence>
<dbReference type="Pfam" id="PF02298">
    <property type="entry name" value="Cu_bind_like"/>
    <property type="match status" value="1"/>
</dbReference>
<gene>
    <name evidence="14" type="primary">LOC112268901</name>
    <name evidence="13" type="ORF">BRADI_1g43451v3</name>
</gene>
<evidence type="ECO:0000256" key="10">
    <source>
        <dbReference type="SAM" id="MobiDB-lite"/>
    </source>
</evidence>
<evidence type="ECO:0000256" key="5">
    <source>
        <dbReference type="ARBA" id="ARBA00023157"/>
    </source>
</evidence>
<dbReference type="PROSITE" id="PS51485">
    <property type="entry name" value="PHYTOCYANIN"/>
    <property type="match status" value="1"/>
</dbReference>
<evidence type="ECO:0000256" key="8">
    <source>
        <dbReference type="ARBA" id="ARBA00035011"/>
    </source>
</evidence>
<reference evidence="13 14" key="1">
    <citation type="journal article" date="2010" name="Nature">
        <title>Genome sequencing and analysis of the model grass Brachypodium distachyon.</title>
        <authorList>
            <consortium name="International Brachypodium Initiative"/>
        </authorList>
    </citation>
    <scope>NUCLEOTIDE SEQUENCE [LARGE SCALE GENOMIC DNA]</scope>
    <source>
        <strain evidence="13">Bd21</strain>
        <strain evidence="14">cv. Bd21</strain>
    </source>
</reference>
<keyword evidence="3 11" id="KW-0732">Signal</keyword>
<evidence type="ECO:0000256" key="7">
    <source>
        <dbReference type="ARBA" id="ARBA00023288"/>
    </source>
</evidence>
<dbReference type="Gene3D" id="2.60.40.420">
    <property type="entry name" value="Cupredoxins - blue copper proteins"/>
    <property type="match status" value="1"/>
</dbReference>
<sequence length="210" mass="22018">MARVLLSTVVACALVIAGAVADSASPHVFTVGGEQRGWRQPAASDAETYNHWATRNRFHVGDLLYFRYATNDSVLVVSREDYKLCSAEKPALRLEGGEGRFRLERSGFLYFISGSPGHCDAGQRLTVRVMARERDDDDDQHGASSPTAAAPALSPGAAFNSTTPGGSGAVLRPPGGKAGDGKTSGVHAPLVGHRHAVGVALGAAMMLYVA</sequence>
<keyword evidence="2" id="KW-0336">GPI-anchor</keyword>
<evidence type="ECO:0000256" key="2">
    <source>
        <dbReference type="ARBA" id="ARBA00022622"/>
    </source>
</evidence>
<dbReference type="InterPro" id="IPR003245">
    <property type="entry name" value="Phytocyanin_dom"/>
</dbReference>
<feature type="region of interest" description="Disordered" evidence="10">
    <location>
        <begin position="134"/>
        <end position="187"/>
    </location>
</feature>
<dbReference type="EMBL" id="CM000880">
    <property type="protein sequence ID" value="PNT76052.1"/>
    <property type="molecule type" value="Genomic_DNA"/>
</dbReference>
<reference evidence="14" key="3">
    <citation type="submission" date="2018-08" db="UniProtKB">
        <authorList>
            <consortium name="EnsemblPlants"/>
        </authorList>
    </citation>
    <scope>IDENTIFICATION</scope>
    <source>
        <strain evidence="14">cv. Bd21</strain>
    </source>
</reference>
<dbReference type="RefSeq" id="XP_024310941.1">
    <property type="nucleotide sequence ID" value="XM_024455173.1"/>
</dbReference>
<evidence type="ECO:0000256" key="4">
    <source>
        <dbReference type="ARBA" id="ARBA00023136"/>
    </source>
</evidence>
<keyword evidence="4" id="KW-0472">Membrane</keyword>
<dbReference type="InterPro" id="IPR041846">
    <property type="entry name" value="ENL_dom"/>
</dbReference>
<dbReference type="GO" id="GO:0012505">
    <property type="term" value="C:endomembrane system"/>
    <property type="evidence" value="ECO:0007669"/>
    <property type="project" value="UniProtKB-SubCell"/>
</dbReference>
<evidence type="ECO:0000313" key="13">
    <source>
        <dbReference type="EMBL" id="PNT76052.1"/>
    </source>
</evidence>
<proteinExistence type="inferred from homology"/>
<dbReference type="PANTHER" id="PTHR33021">
    <property type="entry name" value="BLUE COPPER PROTEIN"/>
    <property type="match status" value="1"/>
</dbReference>
<dbReference type="Proteomes" id="UP000008810">
    <property type="component" value="Chromosome 1"/>
</dbReference>
<feature type="signal peptide" evidence="11">
    <location>
        <begin position="1"/>
        <end position="21"/>
    </location>
</feature>
<dbReference type="InterPro" id="IPR008972">
    <property type="entry name" value="Cupredoxin"/>
</dbReference>
<keyword evidence="6" id="KW-0325">Glycoprotein</keyword>
<dbReference type="Gramene" id="PNT76052">
    <property type="protein sequence ID" value="PNT76052"/>
    <property type="gene ID" value="BRADI_1g43451v3"/>
</dbReference>
<dbReference type="FunFam" id="2.60.40.420:FF:000010">
    <property type="entry name" value="Early nodulin-like protein 1"/>
    <property type="match status" value="1"/>
</dbReference>
<dbReference type="InterPro" id="IPR039391">
    <property type="entry name" value="Phytocyanin-like"/>
</dbReference>
<dbReference type="OrthoDB" id="959565at2759"/>
<evidence type="ECO:0000256" key="9">
    <source>
        <dbReference type="ARBA" id="ARBA00037868"/>
    </source>
</evidence>
<keyword evidence="7" id="KW-0449">Lipoprotein</keyword>